<sequence length="98" mass="11372">MRGYEKLARALRDYMMDTPSRTTATLRDTKWQRNVPLSRAEIATEHRLASDLSKERDTQEPLEPVLLSQHETRGGAIADYYSMLESTSWLIFRNISEP</sequence>
<evidence type="ECO:0000313" key="2">
    <source>
        <dbReference type="Proteomes" id="UP000054166"/>
    </source>
</evidence>
<dbReference type="AlphaFoldDB" id="A0A0C3B6F2"/>
<evidence type="ECO:0000313" key="1">
    <source>
        <dbReference type="EMBL" id="KIM72907.1"/>
    </source>
</evidence>
<protein>
    <submittedName>
        <fullName evidence="1">Uncharacterized protein</fullName>
    </submittedName>
</protein>
<dbReference type="Proteomes" id="UP000054166">
    <property type="component" value="Unassembled WGS sequence"/>
</dbReference>
<organism evidence="1 2">
    <name type="scientific">Piloderma croceum (strain F 1598)</name>
    <dbReference type="NCBI Taxonomy" id="765440"/>
    <lineage>
        <taxon>Eukaryota</taxon>
        <taxon>Fungi</taxon>
        <taxon>Dikarya</taxon>
        <taxon>Basidiomycota</taxon>
        <taxon>Agaricomycotina</taxon>
        <taxon>Agaricomycetes</taxon>
        <taxon>Agaricomycetidae</taxon>
        <taxon>Atheliales</taxon>
        <taxon>Atheliaceae</taxon>
        <taxon>Piloderma</taxon>
    </lineage>
</organism>
<keyword evidence="2" id="KW-1185">Reference proteome</keyword>
<accession>A0A0C3B6F2</accession>
<reference evidence="2" key="2">
    <citation type="submission" date="2015-01" db="EMBL/GenBank/DDBJ databases">
        <title>Evolutionary Origins and Diversification of the Mycorrhizal Mutualists.</title>
        <authorList>
            <consortium name="DOE Joint Genome Institute"/>
            <consortium name="Mycorrhizal Genomics Consortium"/>
            <person name="Kohler A."/>
            <person name="Kuo A."/>
            <person name="Nagy L.G."/>
            <person name="Floudas D."/>
            <person name="Copeland A."/>
            <person name="Barry K.W."/>
            <person name="Cichocki N."/>
            <person name="Veneault-Fourrey C."/>
            <person name="LaButti K."/>
            <person name="Lindquist E.A."/>
            <person name="Lipzen A."/>
            <person name="Lundell T."/>
            <person name="Morin E."/>
            <person name="Murat C."/>
            <person name="Riley R."/>
            <person name="Ohm R."/>
            <person name="Sun H."/>
            <person name="Tunlid A."/>
            <person name="Henrissat B."/>
            <person name="Grigoriev I.V."/>
            <person name="Hibbett D.S."/>
            <person name="Martin F."/>
        </authorList>
    </citation>
    <scope>NUCLEOTIDE SEQUENCE [LARGE SCALE GENOMIC DNA]</scope>
    <source>
        <strain evidence="2">F 1598</strain>
    </source>
</reference>
<proteinExistence type="predicted"/>
<dbReference type="EMBL" id="KN833102">
    <property type="protein sequence ID" value="KIM72907.1"/>
    <property type="molecule type" value="Genomic_DNA"/>
</dbReference>
<name>A0A0C3B6F2_PILCF</name>
<dbReference type="HOGENOM" id="CLU_2334432_0_0_1"/>
<reference evidence="1 2" key="1">
    <citation type="submission" date="2014-04" db="EMBL/GenBank/DDBJ databases">
        <authorList>
            <consortium name="DOE Joint Genome Institute"/>
            <person name="Kuo A."/>
            <person name="Tarkka M."/>
            <person name="Buscot F."/>
            <person name="Kohler A."/>
            <person name="Nagy L.G."/>
            <person name="Floudas D."/>
            <person name="Copeland A."/>
            <person name="Barry K.W."/>
            <person name="Cichocki N."/>
            <person name="Veneault-Fourrey C."/>
            <person name="LaButti K."/>
            <person name="Lindquist E.A."/>
            <person name="Lipzen A."/>
            <person name="Lundell T."/>
            <person name="Morin E."/>
            <person name="Murat C."/>
            <person name="Sun H."/>
            <person name="Tunlid A."/>
            <person name="Henrissat B."/>
            <person name="Grigoriev I.V."/>
            <person name="Hibbett D.S."/>
            <person name="Martin F."/>
            <person name="Nordberg H.P."/>
            <person name="Cantor M.N."/>
            <person name="Hua S.X."/>
        </authorList>
    </citation>
    <scope>NUCLEOTIDE SEQUENCE [LARGE SCALE GENOMIC DNA]</scope>
    <source>
        <strain evidence="1 2">F 1598</strain>
    </source>
</reference>
<gene>
    <name evidence="1" type="ORF">PILCRDRAFT_736019</name>
</gene>
<dbReference type="InParanoid" id="A0A0C3B6F2"/>